<sequence>MNYQFSICDIIGKGLKTITKEKVAIKIKSIYRVQILLNFYEHFTTQNNIYIITQYCRQGDLAQKQKQFGYLSQDHSVAIVRQIIDGMYVMTQQNIIHRDLKPQNIIINDDCIKIADF</sequence>
<dbReference type="GO" id="GO:0004674">
    <property type="term" value="F:protein serine/threonine kinase activity"/>
    <property type="evidence" value="ECO:0000318"/>
    <property type="project" value="GO_Central"/>
</dbReference>
<dbReference type="PROSITE" id="PS50011">
    <property type="entry name" value="PROTEIN_KINASE_DOM"/>
    <property type="match status" value="1"/>
</dbReference>
<evidence type="ECO:0000256" key="1">
    <source>
        <dbReference type="ARBA" id="ARBA00022679"/>
    </source>
</evidence>
<dbReference type="STRING" id="5888.A0CKY4"/>
<evidence type="ECO:0000313" key="6">
    <source>
        <dbReference type="EMBL" id="CAK71451.1"/>
    </source>
</evidence>
<evidence type="ECO:0000256" key="2">
    <source>
        <dbReference type="ARBA" id="ARBA00022741"/>
    </source>
</evidence>
<keyword evidence="2" id="KW-0547">Nucleotide-binding</keyword>
<dbReference type="PANTHER" id="PTHR24348:SF22">
    <property type="entry name" value="NON-SPECIFIC SERINE_THREONINE PROTEIN KINASE"/>
    <property type="match status" value="1"/>
</dbReference>
<dbReference type="SMART" id="SM00220">
    <property type="entry name" value="S_TKc"/>
    <property type="match status" value="1"/>
</dbReference>
<dbReference type="GO" id="GO:0005829">
    <property type="term" value="C:cytosol"/>
    <property type="evidence" value="ECO:0000318"/>
    <property type="project" value="GO_Central"/>
</dbReference>
<name>A0CKY4_PARTE</name>
<evidence type="ECO:0000256" key="4">
    <source>
        <dbReference type="ARBA" id="ARBA00022840"/>
    </source>
</evidence>
<dbReference type="GeneID" id="5024633"/>
<organism evidence="6 7">
    <name type="scientific">Paramecium tetraurelia</name>
    <dbReference type="NCBI Taxonomy" id="5888"/>
    <lineage>
        <taxon>Eukaryota</taxon>
        <taxon>Sar</taxon>
        <taxon>Alveolata</taxon>
        <taxon>Ciliophora</taxon>
        <taxon>Intramacronucleata</taxon>
        <taxon>Oligohymenophorea</taxon>
        <taxon>Peniculida</taxon>
        <taxon>Parameciidae</taxon>
        <taxon>Paramecium</taxon>
    </lineage>
</organism>
<accession>A0CKY4</accession>
<dbReference type="EMBL" id="CT868097">
    <property type="protein sequence ID" value="CAK71451.1"/>
    <property type="molecule type" value="Genomic_DNA"/>
</dbReference>
<evidence type="ECO:0000313" key="7">
    <source>
        <dbReference type="Proteomes" id="UP000000600"/>
    </source>
</evidence>
<gene>
    <name evidence="6" type="ORF">GSPATT00007998001</name>
</gene>
<dbReference type="KEGG" id="ptm:GSPATT00007998001"/>
<dbReference type="GO" id="GO:0005524">
    <property type="term" value="F:ATP binding"/>
    <property type="evidence" value="ECO:0007669"/>
    <property type="project" value="UniProtKB-KW"/>
</dbReference>
<protein>
    <recommendedName>
        <fullName evidence="5">Protein kinase domain-containing protein</fullName>
    </recommendedName>
</protein>
<dbReference type="InterPro" id="IPR000719">
    <property type="entry name" value="Prot_kinase_dom"/>
</dbReference>
<dbReference type="HOGENOM" id="CLU_2089503_0_0_1"/>
<dbReference type="InterPro" id="IPR008271">
    <property type="entry name" value="Ser/Thr_kinase_AS"/>
</dbReference>
<dbReference type="GO" id="GO:0000407">
    <property type="term" value="C:phagophore assembly site"/>
    <property type="evidence" value="ECO:0000318"/>
    <property type="project" value="GO_Central"/>
</dbReference>
<dbReference type="OrthoDB" id="40902at2759"/>
<dbReference type="InterPro" id="IPR045269">
    <property type="entry name" value="Atg1-like"/>
</dbReference>
<keyword evidence="1" id="KW-0808">Transferase</keyword>
<keyword evidence="7" id="KW-1185">Reference proteome</keyword>
<dbReference type="GO" id="GO:0005737">
    <property type="term" value="C:cytoplasm"/>
    <property type="evidence" value="ECO:0000318"/>
    <property type="project" value="GO_Central"/>
</dbReference>
<dbReference type="Pfam" id="PF00069">
    <property type="entry name" value="Pkinase"/>
    <property type="match status" value="1"/>
</dbReference>
<feature type="domain" description="Protein kinase" evidence="5">
    <location>
        <begin position="1"/>
        <end position="117"/>
    </location>
</feature>
<dbReference type="AlphaFoldDB" id="A0CKY4"/>
<proteinExistence type="predicted"/>
<keyword evidence="3" id="KW-0418">Kinase</keyword>
<dbReference type="GO" id="GO:0016020">
    <property type="term" value="C:membrane"/>
    <property type="evidence" value="ECO:0000318"/>
    <property type="project" value="GO_Central"/>
</dbReference>
<dbReference type="GO" id="GO:0005776">
    <property type="term" value="C:autophagosome"/>
    <property type="evidence" value="ECO:0000318"/>
    <property type="project" value="GO_Central"/>
</dbReference>
<dbReference type="InParanoid" id="A0CKY4"/>
<reference evidence="6 7" key="1">
    <citation type="journal article" date="2006" name="Nature">
        <title>Global trends of whole-genome duplications revealed by the ciliate Paramecium tetraurelia.</title>
        <authorList>
            <consortium name="Genoscope"/>
            <person name="Aury J.-M."/>
            <person name="Jaillon O."/>
            <person name="Duret L."/>
            <person name="Noel B."/>
            <person name="Jubin C."/>
            <person name="Porcel B.M."/>
            <person name="Segurens B."/>
            <person name="Daubin V."/>
            <person name="Anthouard V."/>
            <person name="Aiach N."/>
            <person name="Arnaiz O."/>
            <person name="Billaut A."/>
            <person name="Beisson J."/>
            <person name="Blanc I."/>
            <person name="Bouhouche K."/>
            <person name="Camara F."/>
            <person name="Duharcourt S."/>
            <person name="Guigo R."/>
            <person name="Gogendeau D."/>
            <person name="Katinka M."/>
            <person name="Keller A.-M."/>
            <person name="Kissmehl R."/>
            <person name="Klotz C."/>
            <person name="Koll F."/>
            <person name="Le Moue A."/>
            <person name="Lepere C."/>
            <person name="Malinsky S."/>
            <person name="Nowacki M."/>
            <person name="Nowak J.K."/>
            <person name="Plattner H."/>
            <person name="Poulain J."/>
            <person name="Ruiz F."/>
            <person name="Serrano V."/>
            <person name="Zagulski M."/>
            <person name="Dessen P."/>
            <person name="Betermier M."/>
            <person name="Weissenbach J."/>
            <person name="Scarpelli C."/>
            <person name="Schachter V."/>
            <person name="Sperling L."/>
            <person name="Meyer E."/>
            <person name="Cohen J."/>
            <person name="Wincker P."/>
        </authorList>
    </citation>
    <scope>NUCLEOTIDE SEQUENCE [LARGE SCALE GENOMIC DNA]</scope>
    <source>
        <strain evidence="6 7">Stock d4-2</strain>
    </source>
</reference>
<dbReference type="GO" id="GO:0010506">
    <property type="term" value="P:regulation of autophagy"/>
    <property type="evidence" value="ECO:0000318"/>
    <property type="project" value="GO_Central"/>
</dbReference>
<dbReference type="Proteomes" id="UP000000600">
    <property type="component" value="Unassembled WGS sequence"/>
</dbReference>
<dbReference type="Gene3D" id="1.10.510.10">
    <property type="entry name" value="Transferase(Phosphotransferase) domain 1"/>
    <property type="match status" value="1"/>
</dbReference>
<dbReference type="InterPro" id="IPR011009">
    <property type="entry name" value="Kinase-like_dom_sf"/>
</dbReference>
<dbReference type="SUPFAM" id="SSF56112">
    <property type="entry name" value="Protein kinase-like (PK-like)"/>
    <property type="match status" value="1"/>
</dbReference>
<evidence type="ECO:0000259" key="5">
    <source>
        <dbReference type="PROSITE" id="PS50011"/>
    </source>
</evidence>
<dbReference type="RefSeq" id="XP_001438848.1">
    <property type="nucleotide sequence ID" value="XM_001438811.1"/>
</dbReference>
<evidence type="ECO:0000256" key="3">
    <source>
        <dbReference type="ARBA" id="ARBA00022777"/>
    </source>
</evidence>
<dbReference type="PROSITE" id="PS00108">
    <property type="entry name" value="PROTEIN_KINASE_ST"/>
    <property type="match status" value="1"/>
</dbReference>
<keyword evidence="4" id="KW-0067">ATP-binding</keyword>
<dbReference type="GO" id="GO:0000045">
    <property type="term" value="P:autophagosome assembly"/>
    <property type="evidence" value="ECO:0000318"/>
    <property type="project" value="GO_Central"/>
</dbReference>
<dbReference type="eggNOG" id="KOG0583">
    <property type="taxonomic scope" value="Eukaryota"/>
</dbReference>
<dbReference type="PANTHER" id="PTHR24348">
    <property type="entry name" value="SERINE/THREONINE-PROTEIN KINASE UNC-51-RELATED"/>
    <property type="match status" value="1"/>
</dbReference>